<evidence type="ECO:0000313" key="3">
    <source>
        <dbReference type="Proteomes" id="UP001179952"/>
    </source>
</evidence>
<protein>
    <submittedName>
        <fullName evidence="2">Uncharacterized protein</fullName>
    </submittedName>
</protein>
<feature type="compositionally biased region" description="Basic and acidic residues" evidence="1">
    <location>
        <begin position="18"/>
        <end position="27"/>
    </location>
</feature>
<proteinExistence type="predicted"/>
<evidence type="ECO:0000256" key="1">
    <source>
        <dbReference type="SAM" id="MobiDB-lite"/>
    </source>
</evidence>
<name>A0AAV9BMY0_ACOGR</name>
<dbReference type="AlphaFoldDB" id="A0AAV9BMY0"/>
<sequence>MKERAGKQQQDHSNQPQRIEDEERTREGTYYRLSFPNNSKIIHFLMTREILNQLCTKLPSKPTEKHALLGSKNKKFCRLMIKPNC</sequence>
<dbReference type="EMBL" id="JAUJYN010000002">
    <property type="protein sequence ID" value="KAK1277835.1"/>
    <property type="molecule type" value="Genomic_DNA"/>
</dbReference>
<feature type="compositionally biased region" description="Basic and acidic residues" evidence="1">
    <location>
        <begin position="1"/>
        <end position="10"/>
    </location>
</feature>
<dbReference type="Proteomes" id="UP001179952">
    <property type="component" value="Unassembled WGS sequence"/>
</dbReference>
<evidence type="ECO:0000313" key="2">
    <source>
        <dbReference type="EMBL" id="KAK1277835.1"/>
    </source>
</evidence>
<accession>A0AAV9BMY0</accession>
<organism evidence="2 3">
    <name type="scientific">Acorus gramineus</name>
    <name type="common">Dwarf sweet flag</name>
    <dbReference type="NCBI Taxonomy" id="55184"/>
    <lineage>
        <taxon>Eukaryota</taxon>
        <taxon>Viridiplantae</taxon>
        <taxon>Streptophyta</taxon>
        <taxon>Embryophyta</taxon>
        <taxon>Tracheophyta</taxon>
        <taxon>Spermatophyta</taxon>
        <taxon>Magnoliopsida</taxon>
        <taxon>Liliopsida</taxon>
        <taxon>Acoraceae</taxon>
        <taxon>Acorus</taxon>
    </lineage>
</organism>
<keyword evidence="3" id="KW-1185">Reference proteome</keyword>
<comment type="caution">
    <text evidence="2">The sequence shown here is derived from an EMBL/GenBank/DDBJ whole genome shotgun (WGS) entry which is preliminary data.</text>
</comment>
<reference evidence="2" key="1">
    <citation type="journal article" date="2023" name="Nat. Commun.">
        <title>Diploid and tetraploid genomes of Acorus and the evolution of monocots.</title>
        <authorList>
            <person name="Ma L."/>
            <person name="Liu K.W."/>
            <person name="Li Z."/>
            <person name="Hsiao Y.Y."/>
            <person name="Qi Y."/>
            <person name="Fu T."/>
            <person name="Tang G.D."/>
            <person name="Zhang D."/>
            <person name="Sun W.H."/>
            <person name="Liu D.K."/>
            <person name="Li Y."/>
            <person name="Chen G.Z."/>
            <person name="Liu X.D."/>
            <person name="Liao X.Y."/>
            <person name="Jiang Y.T."/>
            <person name="Yu X."/>
            <person name="Hao Y."/>
            <person name="Huang J."/>
            <person name="Zhao X.W."/>
            <person name="Ke S."/>
            <person name="Chen Y.Y."/>
            <person name="Wu W.L."/>
            <person name="Hsu J.L."/>
            <person name="Lin Y.F."/>
            <person name="Huang M.D."/>
            <person name="Li C.Y."/>
            <person name="Huang L."/>
            <person name="Wang Z.W."/>
            <person name="Zhao X."/>
            <person name="Zhong W.Y."/>
            <person name="Peng D.H."/>
            <person name="Ahmad S."/>
            <person name="Lan S."/>
            <person name="Zhang J.S."/>
            <person name="Tsai W.C."/>
            <person name="Van de Peer Y."/>
            <person name="Liu Z.J."/>
        </authorList>
    </citation>
    <scope>NUCLEOTIDE SEQUENCE</scope>
    <source>
        <strain evidence="2">SCP</strain>
    </source>
</reference>
<reference evidence="2" key="2">
    <citation type="submission" date="2023-06" db="EMBL/GenBank/DDBJ databases">
        <authorList>
            <person name="Ma L."/>
            <person name="Liu K.-W."/>
            <person name="Li Z."/>
            <person name="Hsiao Y.-Y."/>
            <person name="Qi Y."/>
            <person name="Fu T."/>
            <person name="Tang G."/>
            <person name="Zhang D."/>
            <person name="Sun W.-H."/>
            <person name="Liu D.-K."/>
            <person name="Li Y."/>
            <person name="Chen G.-Z."/>
            <person name="Liu X.-D."/>
            <person name="Liao X.-Y."/>
            <person name="Jiang Y.-T."/>
            <person name="Yu X."/>
            <person name="Hao Y."/>
            <person name="Huang J."/>
            <person name="Zhao X.-W."/>
            <person name="Ke S."/>
            <person name="Chen Y.-Y."/>
            <person name="Wu W.-L."/>
            <person name="Hsu J.-L."/>
            <person name="Lin Y.-F."/>
            <person name="Huang M.-D."/>
            <person name="Li C.-Y."/>
            <person name="Huang L."/>
            <person name="Wang Z.-W."/>
            <person name="Zhao X."/>
            <person name="Zhong W.-Y."/>
            <person name="Peng D.-H."/>
            <person name="Ahmad S."/>
            <person name="Lan S."/>
            <person name="Zhang J.-S."/>
            <person name="Tsai W.-C."/>
            <person name="Van De Peer Y."/>
            <person name="Liu Z.-J."/>
        </authorList>
    </citation>
    <scope>NUCLEOTIDE SEQUENCE</scope>
    <source>
        <strain evidence="2">SCP</strain>
        <tissue evidence="2">Leaves</tissue>
    </source>
</reference>
<feature type="region of interest" description="Disordered" evidence="1">
    <location>
        <begin position="1"/>
        <end position="27"/>
    </location>
</feature>
<gene>
    <name evidence="2" type="ORF">QJS04_geneDACA007350</name>
</gene>